<reference evidence="2 3" key="1">
    <citation type="submission" date="2021-04" db="EMBL/GenBank/DDBJ databases">
        <title>Genomics, taxonomy and metabolism of representatives of sulfur bacteria of the genus Thiothrix: Thiothrix fructosivorans QT, Thiothrix unzii A1T and three new species, Thiothrix subterranea sp. nov., Thiothrix litoralis sp. nov. and 'Candidatus Thiothrix anitrata' sp. nov.</title>
        <authorList>
            <person name="Ravin N.V."/>
            <person name="Smolyakov D."/>
            <person name="Rudenko T.S."/>
            <person name="Mardanov A.V."/>
            <person name="Beletsky A.V."/>
            <person name="Markov N.D."/>
            <person name="Fomenkov A.I."/>
            <person name="Roberts R.J."/>
            <person name="Karnachuk O.V."/>
            <person name="Novikov A."/>
            <person name="Grabovich M.Y."/>
        </authorList>
    </citation>
    <scope>NUCLEOTIDE SEQUENCE [LARGE SCALE GENOMIC DNA]</scope>
    <source>
        <strain evidence="2 3">AS</strain>
    </source>
</reference>
<evidence type="ECO:0000313" key="2">
    <source>
        <dbReference type="EMBL" id="QTR45218.1"/>
    </source>
</evidence>
<dbReference type="Proteomes" id="UP000672039">
    <property type="component" value="Chromosome"/>
</dbReference>
<evidence type="ECO:0000256" key="1">
    <source>
        <dbReference type="SAM" id="Phobius"/>
    </source>
</evidence>
<proteinExistence type="predicted"/>
<sequence>MEYLAIQMSVLLGGAIVVGGLVGWWVARFIYHQAATACRIELAGLRRNYEDSARENVNVRNTIRQLEGVLRKIGTPPSDTEYGQFLQVRKTLEKTRLQYQSLLDKCHQQQQVLGNLTAELQGNKQELAALQAALSQQQGVITTSSSVPLREDTFSAANRDDLTRIQGINPRVASKLQALGIVTYRQVAEFTSDDLYSIQRVLGAELSSVPEGWVQSAHSLFQQQSPPLQA</sequence>
<name>A0ABX7WSP1_9GAMM</name>
<keyword evidence="1" id="KW-0472">Membrane</keyword>
<dbReference type="Gene3D" id="1.10.150.20">
    <property type="entry name" value="5' to 3' exonuclease, C-terminal subdomain"/>
    <property type="match status" value="1"/>
</dbReference>
<evidence type="ECO:0008006" key="4">
    <source>
        <dbReference type="Google" id="ProtNLM"/>
    </source>
</evidence>
<dbReference type="EMBL" id="CP072801">
    <property type="protein sequence ID" value="QTR45218.1"/>
    <property type="molecule type" value="Genomic_DNA"/>
</dbReference>
<keyword evidence="3" id="KW-1185">Reference proteome</keyword>
<feature type="transmembrane region" description="Helical" evidence="1">
    <location>
        <begin position="6"/>
        <end position="27"/>
    </location>
</feature>
<dbReference type="InterPro" id="IPR010995">
    <property type="entry name" value="DNA_repair_Rad51/TF_NusA_a-hlx"/>
</dbReference>
<accession>A0ABX7WSP1</accession>
<keyword evidence="1" id="KW-0812">Transmembrane</keyword>
<keyword evidence="1" id="KW-1133">Transmembrane helix</keyword>
<organism evidence="2 3">
    <name type="scientific">Thiothrix litoralis</name>
    <dbReference type="NCBI Taxonomy" id="2891210"/>
    <lineage>
        <taxon>Bacteria</taxon>
        <taxon>Pseudomonadati</taxon>
        <taxon>Pseudomonadota</taxon>
        <taxon>Gammaproteobacteria</taxon>
        <taxon>Thiotrichales</taxon>
        <taxon>Thiotrichaceae</taxon>
        <taxon>Thiothrix</taxon>
    </lineage>
</organism>
<evidence type="ECO:0000313" key="3">
    <source>
        <dbReference type="Proteomes" id="UP000672039"/>
    </source>
</evidence>
<dbReference type="RefSeq" id="WP_210221642.1">
    <property type="nucleotide sequence ID" value="NZ_CP072801.1"/>
</dbReference>
<protein>
    <recommendedName>
        <fullName evidence="4">Helix-hairpin-helix domain-containing protein</fullName>
    </recommendedName>
</protein>
<dbReference type="SUPFAM" id="SSF47794">
    <property type="entry name" value="Rad51 N-terminal domain-like"/>
    <property type="match status" value="1"/>
</dbReference>
<gene>
    <name evidence="2" type="ORF">J9253_14560</name>
</gene>